<dbReference type="PANTHER" id="PTHR33115:SF50">
    <property type="entry name" value="ARM REPEAT SUPERFAMILY PROTEIN"/>
    <property type="match status" value="1"/>
</dbReference>
<proteinExistence type="predicted"/>
<reference evidence="1 2" key="1">
    <citation type="submission" date="2019-11" db="EMBL/GenBank/DDBJ databases">
        <title>Whole genome sequence of Oryza granulata.</title>
        <authorList>
            <person name="Li W."/>
        </authorList>
    </citation>
    <scope>NUCLEOTIDE SEQUENCE [LARGE SCALE GENOMIC DNA]</scope>
    <source>
        <strain evidence="2">cv. Menghai</strain>
        <tissue evidence="1">Leaf</tissue>
    </source>
</reference>
<protein>
    <submittedName>
        <fullName evidence="1">Uncharacterized protein</fullName>
    </submittedName>
</protein>
<dbReference type="EMBL" id="SPHZ02000006">
    <property type="protein sequence ID" value="KAF0910608.1"/>
    <property type="molecule type" value="Genomic_DNA"/>
</dbReference>
<evidence type="ECO:0000313" key="1">
    <source>
        <dbReference type="EMBL" id="KAF0910608.1"/>
    </source>
</evidence>
<dbReference type="OrthoDB" id="1724496at2759"/>
<accession>A0A6G1DDB5</accession>
<organism evidence="1 2">
    <name type="scientific">Oryza meyeriana var. granulata</name>
    <dbReference type="NCBI Taxonomy" id="110450"/>
    <lineage>
        <taxon>Eukaryota</taxon>
        <taxon>Viridiplantae</taxon>
        <taxon>Streptophyta</taxon>
        <taxon>Embryophyta</taxon>
        <taxon>Tracheophyta</taxon>
        <taxon>Spermatophyta</taxon>
        <taxon>Magnoliopsida</taxon>
        <taxon>Liliopsida</taxon>
        <taxon>Poales</taxon>
        <taxon>Poaceae</taxon>
        <taxon>BOP clade</taxon>
        <taxon>Oryzoideae</taxon>
        <taxon>Oryzeae</taxon>
        <taxon>Oryzinae</taxon>
        <taxon>Oryza</taxon>
        <taxon>Oryza meyeriana</taxon>
    </lineage>
</organism>
<gene>
    <name evidence="1" type="ORF">E2562_003040</name>
</gene>
<dbReference type="Proteomes" id="UP000479710">
    <property type="component" value="Unassembled WGS sequence"/>
</dbReference>
<sequence>MKIKEDSTCKSFPDDIGSYSAFPDRVVHTHVAATLFRSSKIGEQQSSGLGRKGVGIRHQVGEDVGARGLLDKIIDFSAIGAAGAGSAVITLSHAKATKRSLQVVKMLAETTGSMGKLFRREVAEIVFTVSNNRIVLEHGGGHLELQRLGTEVLTRLAMDADAREKIDGVGGGRLPPRRHVLATEHHQRGRHVEAGKALIFITTI</sequence>
<comment type="caution">
    <text evidence="1">The sequence shown here is derived from an EMBL/GenBank/DDBJ whole genome shotgun (WGS) entry which is preliminary data.</text>
</comment>
<dbReference type="PANTHER" id="PTHR33115">
    <property type="entry name" value="ARM REPEAT SUPERFAMILY PROTEIN"/>
    <property type="match status" value="1"/>
</dbReference>
<keyword evidence="2" id="KW-1185">Reference proteome</keyword>
<dbReference type="AlphaFoldDB" id="A0A6G1DDB5"/>
<name>A0A6G1DDB5_9ORYZ</name>
<evidence type="ECO:0000313" key="2">
    <source>
        <dbReference type="Proteomes" id="UP000479710"/>
    </source>
</evidence>